<dbReference type="OrthoDB" id="9793035at2"/>
<dbReference type="EMBL" id="PKLZ01000003">
    <property type="protein sequence ID" value="PLW83073.1"/>
    <property type="molecule type" value="Genomic_DNA"/>
</dbReference>
<dbReference type="Gene3D" id="3.30.420.150">
    <property type="entry name" value="Exopolyphosphatase. Domain 2"/>
    <property type="match status" value="1"/>
</dbReference>
<proteinExistence type="predicted"/>
<evidence type="ECO:0000259" key="2">
    <source>
        <dbReference type="Pfam" id="PF02541"/>
    </source>
</evidence>
<dbReference type="AlphaFoldDB" id="A0A2N5Y3V2"/>
<dbReference type="CDD" id="cd24053">
    <property type="entry name" value="ASKHA_NBD_EcPPX-GppA-like"/>
    <property type="match status" value="1"/>
</dbReference>
<feature type="domain" description="Ppx/GppA phosphatase N-terminal" evidence="2">
    <location>
        <begin position="38"/>
        <end position="319"/>
    </location>
</feature>
<dbReference type="InterPro" id="IPR048950">
    <property type="entry name" value="Ppx_GppA_C"/>
</dbReference>
<reference evidence="5" key="1">
    <citation type="submission" date="2017-11" db="EMBL/GenBank/DDBJ databases">
        <title>The draft genome sequence of Chromatocurvus sp. F02.</title>
        <authorList>
            <person name="Du Z.-J."/>
            <person name="Chang Y.-Q."/>
        </authorList>
    </citation>
    <scope>NUCLEOTIDE SEQUENCE [LARGE SCALE GENOMIC DNA]</scope>
    <source>
        <strain evidence="5">F02</strain>
    </source>
</reference>
<dbReference type="Gene3D" id="3.30.420.40">
    <property type="match status" value="1"/>
</dbReference>
<evidence type="ECO:0000313" key="5">
    <source>
        <dbReference type="Proteomes" id="UP000234845"/>
    </source>
</evidence>
<dbReference type="SUPFAM" id="SSF53067">
    <property type="entry name" value="Actin-like ATPase domain"/>
    <property type="match status" value="2"/>
</dbReference>
<feature type="domain" description="Ppx/GppA phosphatase C-terminal" evidence="3">
    <location>
        <begin position="326"/>
        <end position="499"/>
    </location>
</feature>
<dbReference type="InterPro" id="IPR003695">
    <property type="entry name" value="Ppx_GppA_N"/>
</dbReference>
<name>A0A2N5Y3V2_9GAMM</name>
<organism evidence="4 5">
    <name type="scientific">Kineobactrum sediminis</name>
    <dbReference type="NCBI Taxonomy" id="1905677"/>
    <lineage>
        <taxon>Bacteria</taxon>
        <taxon>Pseudomonadati</taxon>
        <taxon>Pseudomonadota</taxon>
        <taxon>Gammaproteobacteria</taxon>
        <taxon>Cellvibrionales</taxon>
        <taxon>Halieaceae</taxon>
        <taxon>Kineobactrum</taxon>
    </lineage>
</organism>
<evidence type="ECO:0000256" key="1">
    <source>
        <dbReference type="ARBA" id="ARBA00022801"/>
    </source>
</evidence>
<dbReference type="FunFam" id="3.30.420.40:FF:000023">
    <property type="entry name" value="Guanosine-5'-triphosphate,3'-diphosphate pyrophosphatase"/>
    <property type="match status" value="1"/>
</dbReference>
<keyword evidence="5" id="KW-1185">Reference proteome</keyword>
<protein>
    <submittedName>
        <fullName evidence="4">Ppx/GppA family phosphatase</fullName>
    </submittedName>
</protein>
<sequence>MRSHHQTDTILPIQSHQPLPDGCLLAAVDLGSNSFHLIVARTEHGEMRPIKVLAEKVQLGAGLVDSRLSSAAIERGLECLTRFAQALASIDPGRIRVVGTNALRVADNRREFTVAAQQILGAPVEVIYGREEARLVYLGVAHTLADDAQSRLVIDIGGGSTEFIVGQRFEPQRLESLQMGCVSYSDTCFPEGIINRNSYRQAYDLACLEVSRIRYHFHSGHWAECVGASGTLQAIEAIIGKEGWGDGGISREGLRQLETRLLGFDRFDDIKLEGLGSQRRNVIVAGVAIASALFDVLGVKVMRTSPGALREGVIYDLMGRLGHEDVRERTVNALLQRYSVDTTMADLMARRACTLFDAAASGWNLRKTDRDLLQRAALTHETGMAISHKHYHRHSAYLLLNADLPGFSQEEQEQLALLAATQRGKLDSPLWAAVVDSDRPRLLRLITIIRLALVFKYVEQLEELPEFTVKPEHSALRLEFPTGWLEQHPLTARELQHEQMTLAKQGLELEIC</sequence>
<dbReference type="InterPro" id="IPR043129">
    <property type="entry name" value="ATPase_NBD"/>
</dbReference>
<dbReference type="GO" id="GO:0006798">
    <property type="term" value="P:polyphosphate catabolic process"/>
    <property type="evidence" value="ECO:0007669"/>
    <property type="project" value="TreeGrafter"/>
</dbReference>
<dbReference type="Gene3D" id="1.10.3210.10">
    <property type="entry name" value="Hypothetical protein af1432"/>
    <property type="match status" value="1"/>
</dbReference>
<comment type="caution">
    <text evidence="4">The sequence shown here is derived from an EMBL/GenBank/DDBJ whole genome shotgun (WGS) entry which is preliminary data.</text>
</comment>
<dbReference type="Pfam" id="PF02541">
    <property type="entry name" value="Ppx-GppA"/>
    <property type="match status" value="1"/>
</dbReference>
<dbReference type="PANTHER" id="PTHR30005">
    <property type="entry name" value="EXOPOLYPHOSPHATASE"/>
    <property type="match status" value="1"/>
</dbReference>
<dbReference type="FunFam" id="3.30.420.150:FF:000001">
    <property type="entry name" value="Guanosine-5'-triphosphate,3'-diphosphate pyrophosphatase"/>
    <property type="match status" value="1"/>
</dbReference>
<keyword evidence="1" id="KW-0378">Hydrolase</keyword>
<accession>A0A2N5Y3V2</accession>
<dbReference type="Proteomes" id="UP000234845">
    <property type="component" value="Unassembled WGS sequence"/>
</dbReference>
<dbReference type="SUPFAM" id="SSF109604">
    <property type="entry name" value="HD-domain/PDEase-like"/>
    <property type="match status" value="1"/>
</dbReference>
<evidence type="ECO:0000313" key="4">
    <source>
        <dbReference type="EMBL" id="PLW83073.1"/>
    </source>
</evidence>
<evidence type="ECO:0000259" key="3">
    <source>
        <dbReference type="Pfam" id="PF21447"/>
    </source>
</evidence>
<gene>
    <name evidence="4" type="ORF">CWI75_06525</name>
</gene>
<dbReference type="PANTHER" id="PTHR30005:SF14">
    <property type="entry name" value="EXOPOLYPHOSPHATASE"/>
    <property type="match status" value="1"/>
</dbReference>
<dbReference type="PIRSF" id="PIRSF001267">
    <property type="entry name" value="Pyrophosphatase_GppA_Ppx"/>
    <property type="match status" value="1"/>
</dbReference>
<dbReference type="Pfam" id="PF21447">
    <property type="entry name" value="Ppx-GppA_III"/>
    <property type="match status" value="1"/>
</dbReference>
<dbReference type="GO" id="GO:0004309">
    <property type="term" value="F:exopolyphosphatase activity"/>
    <property type="evidence" value="ECO:0007669"/>
    <property type="project" value="TreeGrafter"/>
</dbReference>
<dbReference type="InterPro" id="IPR030673">
    <property type="entry name" value="PyroPPase_GppA_Ppx"/>
</dbReference>
<dbReference type="InterPro" id="IPR050273">
    <property type="entry name" value="GppA/Ppx_hydrolase"/>
</dbReference>